<reference evidence="1" key="1">
    <citation type="submission" date="2023-05" db="EMBL/GenBank/DDBJ databases">
        <authorList>
            <person name="Huff M."/>
        </authorList>
    </citation>
    <scope>NUCLEOTIDE SEQUENCE</scope>
</reference>
<evidence type="ECO:0000313" key="1">
    <source>
        <dbReference type="EMBL" id="CAI9770755.1"/>
    </source>
</evidence>
<evidence type="ECO:0000313" key="2">
    <source>
        <dbReference type="Proteomes" id="UP000834106"/>
    </source>
</evidence>
<name>A0AAD2E0Z2_9LAMI</name>
<organism evidence="1 2">
    <name type="scientific">Fraxinus pennsylvanica</name>
    <dbReference type="NCBI Taxonomy" id="56036"/>
    <lineage>
        <taxon>Eukaryota</taxon>
        <taxon>Viridiplantae</taxon>
        <taxon>Streptophyta</taxon>
        <taxon>Embryophyta</taxon>
        <taxon>Tracheophyta</taxon>
        <taxon>Spermatophyta</taxon>
        <taxon>Magnoliopsida</taxon>
        <taxon>eudicotyledons</taxon>
        <taxon>Gunneridae</taxon>
        <taxon>Pentapetalae</taxon>
        <taxon>asterids</taxon>
        <taxon>lamiids</taxon>
        <taxon>Lamiales</taxon>
        <taxon>Oleaceae</taxon>
        <taxon>Oleeae</taxon>
        <taxon>Fraxinus</taxon>
    </lineage>
</organism>
<proteinExistence type="predicted"/>
<gene>
    <name evidence="1" type="ORF">FPE_LOCUS18185</name>
</gene>
<accession>A0AAD2E0Z2</accession>
<dbReference type="Proteomes" id="UP000834106">
    <property type="component" value="Chromosome 11"/>
</dbReference>
<protein>
    <submittedName>
        <fullName evidence="1">Uncharacterized protein</fullName>
    </submittedName>
</protein>
<keyword evidence="2" id="KW-1185">Reference proteome</keyword>
<dbReference type="EMBL" id="OU503046">
    <property type="protein sequence ID" value="CAI9770755.1"/>
    <property type="molecule type" value="Genomic_DNA"/>
</dbReference>
<dbReference type="AlphaFoldDB" id="A0AAD2E0Z2"/>
<sequence>MPFLRPKALASLVESAVSTQSILLGRAVHAHVIKTLGLDMDAFLSNYLIKYSKLDLPLLAQLVLSYTQIRWSRFALSSPGPPSYAVMFRTVILLLHCPTS</sequence>